<dbReference type="Gene3D" id="2.60.40.4070">
    <property type="match status" value="1"/>
</dbReference>
<evidence type="ECO:0000313" key="3">
    <source>
        <dbReference type="Proteomes" id="UP000317716"/>
    </source>
</evidence>
<evidence type="ECO:0000256" key="1">
    <source>
        <dbReference type="SAM" id="SignalP"/>
    </source>
</evidence>
<dbReference type="AlphaFoldDB" id="A0A538SGQ8"/>
<sequence>MPGRITLAVAALVAALLFVAAFICARAAHASNCAATSVGFVPLIDLGAGTYHGFPGGLYPGATNVRPPAHDSAGLAIARAIVPLDTLGNPDPANGRIVLISIGMSNATQEFSTFVPLAASDPGRNPRLNVIDCAEGGQATQDIRTAGAPYWDTVAARLRAHGSAPLQAQVAWIKEARRSPTEPFPASADSLTNDLGTIVRILHAKLPNLRIAYLTSRIYAGYATGVSTLNPEPYAYESGFAVRWLIGAQIAGVDSLAFDPAHGPVQSPWLSWGPYLWADGLNPRSDGLVWHCADFVSDGTHPSTSGRTVVADSLLAFFHRESTSMPWFVSHATVSVEEHSTGTGIAVAPNPGLAAIDIAFTPERGSPWRLEILDLGGRRVRALARGAGEAAPLARRWAGRDDAGQTVRAGI</sequence>
<reference evidence="2 3" key="1">
    <citation type="journal article" date="2019" name="Nat. Microbiol.">
        <title>Mediterranean grassland soil C-N compound turnover is dependent on rainfall and depth, and is mediated by genomically divergent microorganisms.</title>
        <authorList>
            <person name="Diamond S."/>
            <person name="Andeer P.F."/>
            <person name="Li Z."/>
            <person name="Crits-Christoph A."/>
            <person name="Burstein D."/>
            <person name="Anantharaman K."/>
            <person name="Lane K.R."/>
            <person name="Thomas B.C."/>
            <person name="Pan C."/>
            <person name="Northen T.R."/>
            <person name="Banfield J.F."/>
        </authorList>
    </citation>
    <scope>NUCLEOTIDE SEQUENCE [LARGE SCALE GENOMIC DNA]</scope>
    <source>
        <strain evidence="2">WS_2</strain>
    </source>
</reference>
<accession>A0A538SGQ8</accession>
<feature type="non-terminal residue" evidence="2">
    <location>
        <position position="411"/>
    </location>
</feature>
<gene>
    <name evidence="2" type="ORF">E6K72_11350</name>
</gene>
<dbReference type="SUPFAM" id="SSF52266">
    <property type="entry name" value="SGNH hydrolase"/>
    <property type="match status" value="1"/>
</dbReference>
<dbReference type="Proteomes" id="UP000317716">
    <property type="component" value="Unassembled WGS sequence"/>
</dbReference>
<dbReference type="EMBL" id="VBOS01000408">
    <property type="protein sequence ID" value="TMQ50555.1"/>
    <property type="molecule type" value="Genomic_DNA"/>
</dbReference>
<keyword evidence="1" id="KW-0732">Signal</keyword>
<proteinExistence type="predicted"/>
<organism evidence="2 3">
    <name type="scientific">Eiseniibacteriota bacterium</name>
    <dbReference type="NCBI Taxonomy" id="2212470"/>
    <lineage>
        <taxon>Bacteria</taxon>
        <taxon>Candidatus Eiseniibacteriota</taxon>
    </lineage>
</organism>
<name>A0A538SGQ8_UNCEI</name>
<protein>
    <recommendedName>
        <fullName evidence="4">SGNH/GDSL hydrolase family protein</fullName>
    </recommendedName>
</protein>
<evidence type="ECO:0000313" key="2">
    <source>
        <dbReference type="EMBL" id="TMQ50555.1"/>
    </source>
</evidence>
<feature type="chain" id="PRO_5022167599" description="SGNH/GDSL hydrolase family protein" evidence="1">
    <location>
        <begin position="31"/>
        <end position="411"/>
    </location>
</feature>
<comment type="caution">
    <text evidence="2">The sequence shown here is derived from an EMBL/GenBank/DDBJ whole genome shotgun (WGS) entry which is preliminary data.</text>
</comment>
<feature type="signal peptide" evidence="1">
    <location>
        <begin position="1"/>
        <end position="30"/>
    </location>
</feature>
<evidence type="ECO:0008006" key="4">
    <source>
        <dbReference type="Google" id="ProtNLM"/>
    </source>
</evidence>